<proteinExistence type="predicted"/>
<reference evidence="4" key="1">
    <citation type="submission" date="2016-10" db="EMBL/GenBank/DDBJ databases">
        <authorList>
            <person name="Varghese N."/>
            <person name="Submissions S."/>
        </authorList>
    </citation>
    <scope>NUCLEOTIDE SEQUENCE [LARGE SCALE GENOMIC DNA]</scope>
    <source>
        <strain evidence="4">CGMCC 1.8711</strain>
    </source>
</reference>
<dbReference type="NCBIfam" id="TIGR02537">
    <property type="entry name" value="arch_flag_Nterm"/>
    <property type="match status" value="1"/>
</dbReference>
<dbReference type="InterPro" id="IPR012859">
    <property type="entry name" value="Pilin_N_archaeal"/>
</dbReference>
<organism evidence="3 4">
    <name type="scientific">Halogeometricum limi</name>
    <dbReference type="NCBI Taxonomy" id="555875"/>
    <lineage>
        <taxon>Archaea</taxon>
        <taxon>Methanobacteriati</taxon>
        <taxon>Methanobacteriota</taxon>
        <taxon>Stenosarchaea group</taxon>
        <taxon>Halobacteria</taxon>
        <taxon>Halobacteriales</taxon>
        <taxon>Haloferacaceae</taxon>
        <taxon>Halogeometricum</taxon>
    </lineage>
</organism>
<feature type="domain" description="Archaeal Type IV pilin N-terminal" evidence="2">
    <location>
        <begin position="6"/>
        <end position="80"/>
    </location>
</feature>
<dbReference type="EMBL" id="FOYS01000008">
    <property type="protein sequence ID" value="SFR70095.1"/>
    <property type="molecule type" value="Genomic_DNA"/>
</dbReference>
<dbReference type="Pfam" id="PF07790">
    <property type="entry name" value="Pilin_N"/>
    <property type="match status" value="1"/>
</dbReference>
<evidence type="ECO:0000313" key="3">
    <source>
        <dbReference type="EMBL" id="SFR70095.1"/>
    </source>
</evidence>
<keyword evidence="3" id="KW-0969">Cilium</keyword>
<keyword evidence="1" id="KW-0812">Transmembrane</keyword>
<keyword evidence="1" id="KW-0472">Membrane</keyword>
<keyword evidence="3" id="KW-0282">Flagellum</keyword>
<evidence type="ECO:0000256" key="1">
    <source>
        <dbReference type="SAM" id="Phobius"/>
    </source>
</evidence>
<dbReference type="OrthoDB" id="236024at2157"/>
<evidence type="ECO:0000313" key="4">
    <source>
        <dbReference type="Proteomes" id="UP000243250"/>
    </source>
</evidence>
<accession>A0A1I6ITN1</accession>
<keyword evidence="4" id="KW-1185">Reference proteome</keyword>
<sequence length="173" mass="18389">MYRGNRAVSSVIGVILMIAVVVVVSSSIAFYFWDVAGEQTPAPQISVSHELVQDGDEQTIAVTLEAGNAVQTDRLYVIGSKNLDIGGAPGSATPALERYSSEREAFTESSGGRPPQVGIGETWEAGETVYLDPDGSVDGVTVELHWNTRPVQNVNPGTVEGSQSYKIAEFTIS</sequence>
<evidence type="ECO:0000259" key="2">
    <source>
        <dbReference type="Pfam" id="PF07790"/>
    </source>
</evidence>
<protein>
    <submittedName>
        <fullName evidence="3">Flagellin N-terminal-like domain-containing protein</fullName>
    </submittedName>
</protein>
<gene>
    <name evidence="3" type="ORF">SAMN04488124_3654</name>
</gene>
<keyword evidence="1" id="KW-1133">Transmembrane helix</keyword>
<feature type="transmembrane region" description="Helical" evidence="1">
    <location>
        <begin position="12"/>
        <end position="33"/>
    </location>
</feature>
<dbReference type="InterPro" id="IPR013373">
    <property type="entry name" value="Flagellin/pilin_N_arc"/>
</dbReference>
<dbReference type="Proteomes" id="UP000243250">
    <property type="component" value="Unassembled WGS sequence"/>
</dbReference>
<dbReference type="STRING" id="555875.SAMN04488124_3654"/>
<dbReference type="RefSeq" id="WP_089883600.1">
    <property type="nucleotide sequence ID" value="NZ_FOYS01000008.1"/>
</dbReference>
<keyword evidence="3" id="KW-0966">Cell projection</keyword>
<name>A0A1I6ITN1_9EURY</name>
<dbReference type="AlphaFoldDB" id="A0A1I6ITN1"/>